<organism evidence="6 7">
    <name type="scientific">Lentzea flava</name>
    <dbReference type="NCBI Taxonomy" id="103732"/>
    <lineage>
        <taxon>Bacteria</taxon>
        <taxon>Bacillati</taxon>
        <taxon>Actinomycetota</taxon>
        <taxon>Actinomycetes</taxon>
        <taxon>Pseudonocardiales</taxon>
        <taxon>Pseudonocardiaceae</taxon>
        <taxon>Lentzea</taxon>
    </lineage>
</organism>
<dbReference type="InterPro" id="IPR002509">
    <property type="entry name" value="NODB_dom"/>
</dbReference>
<keyword evidence="2" id="KW-0378">Hydrolase</keyword>
<gene>
    <name evidence="6" type="ORF">GCM10010178_06070</name>
</gene>
<feature type="compositionally biased region" description="Low complexity" evidence="3">
    <location>
        <begin position="47"/>
        <end position="76"/>
    </location>
</feature>
<keyword evidence="4" id="KW-1133">Transmembrane helix</keyword>
<evidence type="ECO:0000313" key="7">
    <source>
        <dbReference type="Proteomes" id="UP000649573"/>
    </source>
</evidence>
<dbReference type="PANTHER" id="PTHR10587">
    <property type="entry name" value="GLYCOSYL TRANSFERASE-RELATED"/>
    <property type="match status" value="1"/>
</dbReference>
<feature type="region of interest" description="Disordered" evidence="3">
    <location>
        <begin position="44"/>
        <end position="92"/>
    </location>
</feature>
<dbReference type="Proteomes" id="UP000649573">
    <property type="component" value="Unassembled WGS sequence"/>
</dbReference>
<keyword evidence="7" id="KW-1185">Reference proteome</keyword>
<dbReference type="InterPro" id="IPR011330">
    <property type="entry name" value="Glyco_hydro/deAcase_b/a-brl"/>
</dbReference>
<dbReference type="SUPFAM" id="SSF88713">
    <property type="entry name" value="Glycoside hydrolase/deacetylase"/>
    <property type="match status" value="1"/>
</dbReference>
<sequence>MVEVSAVKAWLLAHRPLATGGAVLVLCGVAVLVLVLLRPVSGPPVATPSTTTSTPVTTTTATTTAPTTTRPTAEPSPGVPFPESLRGQDVSRLPTDRRVVALTFDAGANAAGLPSILRTLADQRVRATFFLTGDFAQSDPGHVRAILAAGHRAGNHSMTHPYLTKLPDNEIAGELTRAEQALLRTGADPRPLFRFPYGDRDARTIAAVNARGYVAVRWTVDTLGWQGTTGGGSAQRVLERTVTALQPGEIVLMHIGSHPEDKSTLDADALPGVIAAIRARGYEFVTLDALLGQGTTG</sequence>
<dbReference type="EMBL" id="BMRE01000001">
    <property type="protein sequence ID" value="GGU17076.1"/>
    <property type="molecule type" value="Genomic_DNA"/>
</dbReference>
<keyword evidence="4" id="KW-0472">Membrane</keyword>
<evidence type="ECO:0000256" key="1">
    <source>
        <dbReference type="ARBA" id="ARBA00022723"/>
    </source>
</evidence>
<evidence type="ECO:0000256" key="4">
    <source>
        <dbReference type="SAM" id="Phobius"/>
    </source>
</evidence>
<dbReference type="PANTHER" id="PTHR10587:SF133">
    <property type="entry name" value="CHITIN DEACETYLASE 1-RELATED"/>
    <property type="match status" value="1"/>
</dbReference>
<dbReference type="CDD" id="cd10917">
    <property type="entry name" value="CE4_NodB_like_6s_7s"/>
    <property type="match status" value="1"/>
</dbReference>
<dbReference type="Gene3D" id="3.20.20.370">
    <property type="entry name" value="Glycoside hydrolase/deacetylase"/>
    <property type="match status" value="1"/>
</dbReference>
<evidence type="ECO:0000256" key="3">
    <source>
        <dbReference type="SAM" id="MobiDB-lite"/>
    </source>
</evidence>
<evidence type="ECO:0000256" key="2">
    <source>
        <dbReference type="ARBA" id="ARBA00022801"/>
    </source>
</evidence>
<accession>A0ABQ2UAW2</accession>
<evidence type="ECO:0000313" key="6">
    <source>
        <dbReference type="EMBL" id="GGU17076.1"/>
    </source>
</evidence>
<feature type="transmembrane region" description="Helical" evidence="4">
    <location>
        <begin position="17"/>
        <end position="37"/>
    </location>
</feature>
<dbReference type="Pfam" id="PF01522">
    <property type="entry name" value="Polysacc_deac_1"/>
    <property type="match status" value="1"/>
</dbReference>
<keyword evidence="4" id="KW-0812">Transmembrane</keyword>
<keyword evidence="1" id="KW-0479">Metal-binding</keyword>
<proteinExistence type="predicted"/>
<evidence type="ECO:0000259" key="5">
    <source>
        <dbReference type="PROSITE" id="PS51677"/>
    </source>
</evidence>
<reference evidence="7" key="1">
    <citation type="journal article" date="2019" name="Int. J. Syst. Evol. Microbiol.">
        <title>The Global Catalogue of Microorganisms (GCM) 10K type strain sequencing project: providing services to taxonomists for standard genome sequencing and annotation.</title>
        <authorList>
            <consortium name="The Broad Institute Genomics Platform"/>
            <consortium name="The Broad Institute Genome Sequencing Center for Infectious Disease"/>
            <person name="Wu L."/>
            <person name="Ma J."/>
        </authorList>
    </citation>
    <scope>NUCLEOTIDE SEQUENCE [LARGE SCALE GENOMIC DNA]</scope>
    <source>
        <strain evidence="7">JCM 3296</strain>
    </source>
</reference>
<dbReference type="PROSITE" id="PS51677">
    <property type="entry name" value="NODB"/>
    <property type="match status" value="1"/>
</dbReference>
<protein>
    <recommendedName>
        <fullName evidence="5">NodB homology domain-containing protein</fullName>
    </recommendedName>
</protein>
<name>A0ABQ2UAW2_9PSEU</name>
<comment type="caution">
    <text evidence="6">The sequence shown here is derived from an EMBL/GenBank/DDBJ whole genome shotgun (WGS) entry which is preliminary data.</text>
</comment>
<dbReference type="InterPro" id="IPR050248">
    <property type="entry name" value="Polysacc_deacetylase_ArnD"/>
</dbReference>
<feature type="domain" description="NodB homology" evidence="5">
    <location>
        <begin position="98"/>
        <end position="285"/>
    </location>
</feature>